<gene>
    <name evidence="3" type="ORF">ACFOW9_10920</name>
</gene>
<organism evidence="3 4">
    <name type="scientific">Arthrobacter cryoconiti</name>
    <dbReference type="NCBI Taxonomy" id="748907"/>
    <lineage>
        <taxon>Bacteria</taxon>
        <taxon>Bacillati</taxon>
        <taxon>Actinomycetota</taxon>
        <taxon>Actinomycetes</taxon>
        <taxon>Micrococcales</taxon>
        <taxon>Micrococcaceae</taxon>
        <taxon>Arthrobacter</taxon>
    </lineage>
</organism>
<name>A0ABV8R0Y8_9MICC</name>
<reference evidence="4" key="1">
    <citation type="journal article" date="2019" name="Int. J. Syst. Evol. Microbiol.">
        <title>The Global Catalogue of Microorganisms (GCM) 10K type strain sequencing project: providing services to taxonomists for standard genome sequencing and annotation.</title>
        <authorList>
            <consortium name="The Broad Institute Genomics Platform"/>
            <consortium name="The Broad Institute Genome Sequencing Center for Infectious Disease"/>
            <person name="Wu L."/>
            <person name="Ma J."/>
        </authorList>
    </citation>
    <scope>NUCLEOTIDE SEQUENCE [LARGE SCALE GENOMIC DNA]</scope>
    <source>
        <strain evidence="4">CGMCC 1.10698</strain>
    </source>
</reference>
<comment type="caution">
    <text evidence="3">The sequence shown here is derived from an EMBL/GenBank/DDBJ whole genome shotgun (WGS) entry which is preliminary data.</text>
</comment>
<evidence type="ECO:0000256" key="1">
    <source>
        <dbReference type="SAM" id="MobiDB-lite"/>
    </source>
</evidence>
<feature type="compositionally biased region" description="Polar residues" evidence="1">
    <location>
        <begin position="1"/>
        <end position="14"/>
    </location>
</feature>
<keyword evidence="4" id="KW-1185">Reference proteome</keyword>
<protein>
    <recommendedName>
        <fullName evidence="5">Septum formation-related domain-containing protein</fullName>
    </recommendedName>
</protein>
<accession>A0ABV8R0Y8</accession>
<feature type="compositionally biased region" description="Low complexity" evidence="1">
    <location>
        <begin position="286"/>
        <end position="315"/>
    </location>
</feature>
<feature type="compositionally biased region" description="Low complexity" evidence="1">
    <location>
        <begin position="165"/>
        <end position="174"/>
    </location>
</feature>
<feature type="compositionally biased region" description="Gly residues" evidence="1">
    <location>
        <begin position="389"/>
        <end position="404"/>
    </location>
</feature>
<feature type="region of interest" description="Disordered" evidence="1">
    <location>
        <begin position="66"/>
        <end position="419"/>
    </location>
</feature>
<keyword evidence="2" id="KW-0812">Transmembrane</keyword>
<dbReference type="RefSeq" id="WP_230066942.1">
    <property type="nucleotide sequence ID" value="NZ_BAABLL010000008.1"/>
</dbReference>
<feature type="region of interest" description="Disordered" evidence="1">
    <location>
        <begin position="1"/>
        <end position="44"/>
    </location>
</feature>
<dbReference type="Proteomes" id="UP001595773">
    <property type="component" value="Unassembled WGS sequence"/>
</dbReference>
<proteinExistence type="predicted"/>
<feature type="region of interest" description="Disordered" evidence="1">
    <location>
        <begin position="466"/>
        <end position="496"/>
    </location>
</feature>
<feature type="compositionally biased region" description="Polar residues" evidence="1">
    <location>
        <begin position="119"/>
        <end position="130"/>
    </location>
</feature>
<feature type="compositionally biased region" description="Low complexity" evidence="1">
    <location>
        <begin position="466"/>
        <end position="492"/>
    </location>
</feature>
<evidence type="ECO:0008006" key="5">
    <source>
        <dbReference type="Google" id="ProtNLM"/>
    </source>
</evidence>
<feature type="compositionally biased region" description="Pro residues" evidence="1">
    <location>
        <begin position="319"/>
        <end position="333"/>
    </location>
</feature>
<feature type="compositionally biased region" description="Low complexity" evidence="1">
    <location>
        <begin position="132"/>
        <end position="155"/>
    </location>
</feature>
<evidence type="ECO:0000256" key="2">
    <source>
        <dbReference type="SAM" id="Phobius"/>
    </source>
</evidence>
<evidence type="ECO:0000313" key="4">
    <source>
        <dbReference type="Proteomes" id="UP001595773"/>
    </source>
</evidence>
<evidence type="ECO:0000313" key="3">
    <source>
        <dbReference type="EMBL" id="MFC4266112.1"/>
    </source>
</evidence>
<feature type="transmembrane region" description="Helical" evidence="2">
    <location>
        <begin position="426"/>
        <end position="448"/>
    </location>
</feature>
<feature type="compositionally biased region" description="Pro residues" evidence="1">
    <location>
        <begin position="270"/>
        <end position="285"/>
    </location>
</feature>
<feature type="compositionally biased region" description="Low complexity" evidence="1">
    <location>
        <begin position="340"/>
        <end position="370"/>
    </location>
</feature>
<dbReference type="EMBL" id="JBHSCQ010000017">
    <property type="protein sequence ID" value="MFC4266112.1"/>
    <property type="molecule type" value="Genomic_DNA"/>
</dbReference>
<feature type="compositionally biased region" description="Polar residues" evidence="1">
    <location>
        <begin position="30"/>
        <end position="41"/>
    </location>
</feature>
<keyword evidence="2" id="KW-1133">Transmembrane helix</keyword>
<keyword evidence="2" id="KW-0472">Membrane</keyword>
<feature type="compositionally biased region" description="Low complexity" evidence="1">
    <location>
        <begin position="237"/>
        <end position="252"/>
    </location>
</feature>
<sequence>MSETNDQNDASNVDGNKAGEGPQAEHESQLSETDFELSQPQLGDAAISADVAESVNLDEVEAEAAKVEREAERSAQLPASEVLSNIPPARLDFTEHKDSDVDESTVLRTDFTKPPVASNPWSAPTPSTPDQAPEAAHAPTPEPTTSQAPASASAPDMPLEPPAAPANAPQAHNEPSAHSETPDGEPLPPATPESGAAPAYKGRGIDDGSGWHRPQTPWQQSATPWQPKANAWQSPGQLAQSEADAAALAAASGNQPPAPGQSPEVHGAPIQPPAQPPYGQPPYGQPPYGQAAYGQAGGPQNQQANGQPGAQPAYGQPGGQPPYSRPGAQPPYGQPGGQPPYGQAGPQSSGGQPGAQAGVPPYGAPAQRGTPPIPGNPGGPGAPWQNSPGGPGNPGGPTGPGGPGAPWQNNPGGPSGPGRPQSKNKLFIILGVAVIGIILVVLLIWMVIGMLSGTAKVNSGEAQPAATASAAQQKPSPDATAKSPATSPATPADDFDVIVPNASPLDWIEGDCLRDFASPSKKADVVVCSSPHSAQLVGTYYYEDGADFPGTEALSAKGKEVCAGVSLTNEAKSFKDLKQASAYPSESTWTNSGDRRVDCLISNPSGNNLNVSLVK</sequence>